<evidence type="ECO:0000256" key="2">
    <source>
        <dbReference type="SAM" id="SignalP"/>
    </source>
</evidence>
<dbReference type="InterPro" id="IPR051477">
    <property type="entry name" value="Expansin_CellWall"/>
</dbReference>
<sequence length="248" mass="27682">MFNLIFASLITASFAAYETEILQMYTHVFIGNASFYGTGYAGMCQIAPNRLPHAALSRNTVPAALNKPQLYGSLTCGMCLRLTPHKSLVGHTPLQNEYVYITDVCENCLAGDIDLATNGDGLWAIDIQAVQCPVQNTNISYKFQGSQEWYIKLQIRNSRFPVTEVQMYQPLSKQWLPLARSLDGFWEIRDIGAGYERPIQTPITISMRSPDNQVIYDIIPSIQNDVVLDGNGVQFAYNSALLEVPFVV</sequence>
<dbReference type="EMBL" id="JBJQND010000009">
    <property type="protein sequence ID" value="KAL3866260.1"/>
    <property type="molecule type" value="Genomic_DNA"/>
</dbReference>
<dbReference type="AlphaFoldDB" id="A0ABD3W0X0"/>
<dbReference type="PANTHER" id="PTHR31836:SF28">
    <property type="entry name" value="SRCR DOMAIN-CONTAINING PROTEIN-RELATED"/>
    <property type="match status" value="1"/>
</dbReference>
<feature type="signal peptide" evidence="2">
    <location>
        <begin position="1"/>
        <end position="15"/>
    </location>
</feature>
<dbReference type="CDD" id="cd22271">
    <property type="entry name" value="DPBB_EXP_N-like"/>
    <property type="match status" value="1"/>
</dbReference>
<dbReference type="Gene3D" id="2.40.40.10">
    <property type="entry name" value="RlpA-like domain"/>
    <property type="match status" value="1"/>
</dbReference>
<name>A0ABD3W0X0_SINWO</name>
<organism evidence="3 4">
    <name type="scientific">Sinanodonta woodiana</name>
    <name type="common">Chinese pond mussel</name>
    <name type="synonym">Anodonta woodiana</name>
    <dbReference type="NCBI Taxonomy" id="1069815"/>
    <lineage>
        <taxon>Eukaryota</taxon>
        <taxon>Metazoa</taxon>
        <taxon>Spiralia</taxon>
        <taxon>Lophotrochozoa</taxon>
        <taxon>Mollusca</taxon>
        <taxon>Bivalvia</taxon>
        <taxon>Autobranchia</taxon>
        <taxon>Heteroconchia</taxon>
        <taxon>Palaeoheterodonta</taxon>
        <taxon>Unionida</taxon>
        <taxon>Unionoidea</taxon>
        <taxon>Unionidae</taxon>
        <taxon>Unioninae</taxon>
        <taxon>Sinanodonta</taxon>
    </lineage>
</organism>
<dbReference type="Gene3D" id="2.60.40.760">
    <property type="entry name" value="Expansin, cellulose-binding-like domain"/>
    <property type="match status" value="1"/>
</dbReference>
<dbReference type="InterPro" id="IPR036908">
    <property type="entry name" value="RlpA-like_sf"/>
</dbReference>
<dbReference type="Proteomes" id="UP001634394">
    <property type="component" value="Unassembled WGS sequence"/>
</dbReference>
<dbReference type="SUPFAM" id="SSF49590">
    <property type="entry name" value="PHL pollen allergen"/>
    <property type="match status" value="1"/>
</dbReference>
<dbReference type="InterPro" id="IPR036749">
    <property type="entry name" value="Expansin_CBD_sf"/>
</dbReference>
<dbReference type="PANTHER" id="PTHR31836">
    <property type="match status" value="1"/>
</dbReference>
<evidence type="ECO:0000313" key="4">
    <source>
        <dbReference type="Proteomes" id="UP001634394"/>
    </source>
</evidence>
<reference evidence="3 4" key="1">
    <citation type="submission" date="2024-11" db="EMBL/GenBank/DDBJ databases">
        <title>Chromosome-level genome assembly of the freshwater bivalve Anodonta woodiana.</title>
        <authorList>
            <person name="Chen X."/>
        </authorList>
    </citation>
    <scope>NUCLEOTIDE SEQUENCE [LARGE SCALE GENOMIC DNA]</scope>
    <source>
        <strain evidence="3">MN2024</strain>
        <tissue evidence="3">Gills</tissue>
    </source>
</reference>
<keyword evidence="1 2" id="KW-0732">Signal</keyword>
<evidence type="ECO:0000256" key="1">
    <source>
        <dbReference type="ARBA" id="ARBA00022729"/>
    </source>
</evidence>
<gene>
    <name evidence="3" type="ORF">ACJMK2_043574</name>
</gene>
<dbReference type="SUPFAM" id="SSF50685">
    <property type="entry name" value="Barwin-like endoglucanases"/>
    <property type="match status" value="1"/>
</dbReference>
<evidence type="ECO:0008006" key="5">
    <source>
        <dbReference type="Google" id="ProtNLM"/>
    </source>
</evidence>
<feature type="chain" id="PRO_5044857828" description="Expansin-like EG45 domain-containing protein" evidence="2">
    <location>
        <begin position="16"/>
        <end position="248"/>
    </location>
</feature>
<accession>A0ABD3W0X0</accession>
<protein>
    <recommendedName>
        <fullName evidence="5">Expansin-like EG45 domain-containing protein</fullName>
    </recommendedName>
</protein>
<comment type="caution">
    <text evidence="3">The sequence shown here is derived from an EMBL/GenBank/DDBJ whole genome shotgun (WGS) entry which is preliminary data.</text>
</comment>
<evidence type="ECO:0000313" key="3">
    <source>
        <dbReference type="EMBL" id="KAL3866260.1"/>
    </source>
</evidence>
<proteinExistence type="predicted"/>
<keyword evidence="4" id="KW-1185">Reference proteome</keyword>